<reference evidence="1" key="1">
    <citation type="submission" date="2021-01" db="EMBL/GenBank/DDBJ databases">
        <authorList>
            <consortium name="Genoscope - CEA"/>
            <person name="William W."/>
        </authorList>
    </citation>
    <scope>NUCLEOTIDE SEQUENCE</scope>
</reference>
<dbReference type="Proteomes" id="UP000683925">
    <property type="component" value="Unassembled WGS sequence"/>
</dbReference>
<gene>
    <name evidence="1" type="ORF">POCTA_138.1.T1210112</name>
</gene>
<comment type="caution">
    <text evidence="1">The sequence shown here is derived from an EMBL/GenBank/DDBJ whole genome shotgun (WGS) entry which is preliminary data.</text>
</comment>
<sequence>MGNIIKIKLQRRRLKTKNIIQGEKKQKICFIGQLIKTRAVEFIKGIIERSQTKDQKKKTSLIRKFQDCSLLQFKEI</sequence>
<dbReference type="AlphaFoldDB" id="A0A8S1XGS7"/>
<protein>
    <submittedName>
        <fullName evidence="1">Uncharacterized protein</fullName>
    </submittedName>
</protein>
<name>A0A8S1XGS7_PAROT</name>
<organism evidence="1 2">
    <name type="scientific">Paramecium octaurelia</name>
    <dbReference type="NCBI Taxonomy" id="43137"/>
    <lineage>
        <taxon>Eukaryota</taxon>
        <taxon>Sar</taxon>
        <taxon>Alveolata</taxon>
        <taxon>Ciliophora</taxon>
        <taxon>Intramacronucleata</taxon>
        <taxon>Oligohymenophorea</taxon>
        <taxon>Peniculida</taxon>
        <taxon>Parameciidae</taxon>
        <taxon>Paramecium</taxon>
    </lineage>
</organism>
<proteinExistence type="predicted"/>
<dbReference type="EMBL" id="CAJJDP010000121">
    <property type="protein sequence ID" value="CAD8200203.1"/>
    <property type="molecule type" value="Genomic_DNA"/>
</dbReference>
<evidence type="ECO:0000313" key="2">
    <source>
        <dbReference type="Proteomes" id="UP000683925"/>
    </source>
</evidence>
<accession>A0A8S1XGS7</accession>
<keyword evidence="2" id="KW-1185">Reference proteome</keyword>
<evidence type="ECO:0000313" key="1">
    <source>
        <dbReference type="EMBL" id="CAD8200203.1"/>
    </source>
</evidence>